<feature type="chain" id="PRO_5046169393" evidence="4">
    <location>
        <begin position="22"/>
        <end position="329"/>
    </location>
</feature>
<keyword evidence="7" id="KW-1185">Reference proteome</keyword>
<evidence type="ECO:0000256" key="3">
    <source>
        <dbReference type="ARBA" id="ARBA00023136"/>
    </source>
</evidence>
<evidence type="ECO:0000313" key="6">
    <source>
        <dbReference type="EMBL" id="QIR05739.1"/>
    </source>
</evidence>
<sequence length="329" mass="35880">MKKTILAMAVPALLAAGSASASINLYDADGVKVDASGAAEVQYFQAIGENQDGQWRLDDGDFAVNTEVAVSDDLAAVGHFAFKFEDSTTKNDELYVGFKGSNWGTITFGRQLLINDDMGITKDYELASANNGTLQTEGDQVAKYVYDNGTFYAGFSTLQNSDGKEGDSASEYKIYDGRLGYRVADIDMRVYYYYADNAAVVRKDKDGNAVDPYFSYNSKADVENYNFEIEYKGIENVGLAASYGVNSEDDGSKKTDTDYFSVAADYTHGKTTFAIGVDNQDNDSGKDVTGYYANVTYALHSNAKVYAEVGDNDGDKQDWGYVAGMEVKF</sequence>
<dbReference type="SUPFAM" id="SSF56935">
    <property type="entry name" value="Porins"/>
    <property type="match status" value="1"/>
</dbReference>
<dbReference type="PANTHER" id="PTHR34501:SF2">
    <property type="entry name" value="OUTER MEMBRANE PORIN F-RELATED"/>
    <property type="match status" value="1"/>
</dbReference>
<evidence type="ECO:0000313" key="7">
    <source>
        <dbReference type="Proteomes" id="UP000501408"/>
    </source>
</evidence>
<dbReference type="InterPro" id="IPR050298">
    <property type="entry name" value="Gram-neg_bact_OMP"/>
</dbReference>
<dbReference type="Pfam" id="PF13609">
    <property type="entry name" value="Porin_4"/>
    <property type="match status" value="1"/>
</dbReference>
<dbReference type="PANTHER" id="PTHR34501">
    <property type="entry name" value="PROTEIN YDDL-RELATED"/>
    <property type="match status" value="1"/>
</dbReference>
<accession>A0ABX6K484</accession>
<dbReference type="InterPro" id="IPR033900">
    <property type="entry name" value="Gram_neg_porin_domain"/>
</dbReference>
<feature type="signal peptide" evidence="4">
    <location>
        <begin position="1"/>
        <end position="21"/>
    </location>
</feature>
<dbReference type="InterPro" id="IPR023614">
    <property type="entry name" value="Porin_dom_sf"/>
</dbReference>
<dbReference type="EMBL" id="CP050266">
    <property type="protein sequence ID" value="QIR05739.1"/>
    <property type="molecule type" value="Genomic_DNA"/>
</dbReference>
<evidence type="ECO:0000256" key="4">
    <source>
        <dbReference type="SAM" id="SignalP"/>
    </source>
</evidence>
<keyword evidence="2 4" id="KW-0732">Signal</keyword>
<organism evidence="6 7">
    <name type="scientific">Salinivibrio costicola</name>
    <name type="common">Vibrio costicola</name>
    <dbReference type="NCBI Taxonomy" id="51367"/>
    <lineage>
        <taxon>Bacteria</taxon>
        <taxon>Pseudomonadati</taxon>
        <taxon>Pseudomonadota</taxon>
        <taxon>Gammaproteobacteria</taxon>
        <taxon>Vibrionales</taxon>
        <taxon>Vibrionaceae</taxon>
        <taxon>Salinivibrio</taxon>
    </lineage>
</organism>
<dbReference type="RefSeq" id="WP_167314167.1">
    <property type="nucleotide sequence ID" value="NZ_CP050266.1"/>
</dbReference>
<protein>
    <submittedName>
        <fullName evidence="6">Porin</fullName>
    </submittedName>
</protein>
<gene>
    <name evidence="6" type="ORF">HBA18_04785</name>
</gene>
<evidence type="ECO:0000259" key="5">
    <source>
        <dbReference type="Pfam" id="PF13609"/>
    </source>
</evidence>
<name>A0ABX6K484_SALCS</name>
<feature type="domain" description="Porin" evidence="5">
    <location>
        <begin position="9"/>
        <end position="316"/>
    </location>
</feature>
<proteinExistence type="predicted"/>
<keyword evidence="3" id="KW-0472">Membrane</keyword>
<evidence type="ECO:0000256" key="1">
    <source>
        <dbReference type="ARBA" id="ARBA00004571"/>
    </source>
</evidence>
<evidence type="ECO:0000256" key="2">
    <source>
        <dbReference type="ARBA" id="ARBA00022729"/>
    </source>
</evidence>
<dbReference type="Gene3D" id="2.40.160.10">
    <property type="entry name" value="Porin"/>
    <property type="match status" value="1"/>
</dbReference>
<reference evidence="6 7" key="1">
    <citation type="submission" date="2020-03" db="EMBL/GenBank/DDBJ databases">
        <title>Genome mining reveals the biosynthetic pathways of PHA and ectoines of the halophilic strain Salinivibrio costicola M318 isolated from fermented shrimp paste.</title>
        <authorList>
            <person name="Doan T.V."/>
            <person name="Tran L.T."/>
            <person name="Trieu T.A."/>
            <person name="Nguyen Q.V."/>
            <person name="Quach T.N."/>
            <person name="Phi T.Q."/>
            <person name="Kumar S."/>
        </authorList>
    </citation>
    <scope>NUCLEOTIDE SEQUENCE [LARGE SCALE GENOMIC DNA]</scope>
    <source>
        <strain evidence="6 7">M318</strain>
    </source>
</reference>
<dbReference type="Proteomes" id="UP000501408">
    <property type="component" value="Chromosome 1"/>
</dbReference>
<comment type="subcellular location">
    <subcellularLocation>
        <location evidence="1">Cell outer membrane</location>
        <topology evidence="1">Multi-pass membrane protein</topology>
    </subcellularLocation>
</comment>